<feature type="compositionally biased region" description="Basic and acidic residues" evidence="1">
    <location>
        <begin position="720"/>
        <end position="732"/>
    </location>
</feature>
<dbReference type="CDD" id="cd12087">
    <property type="entry name" value="TM_EGFR-like"/>
    <property type="match status" value="1"/>
</dbReference>
<feature type="region of interest" description="Disordered" evidence="1">
    <location>
        <begin position="543"/>
        <end position="738"/>
    </location>
</feature>
<keyword evidence="2" id="KW-0472">Membrane</keyword>
<keyword evidence="2" id="KW-0812">Transmembrane</keyword>
<comment type="caution">
    <text evidence="3">The sequence shown here is derived from an EMBL/GenBank/DDBJ whole genome shotgun (WGS) entry which is preliminary data.</text>
</comment>
<protein>
    <submittedName>
        <fullName evidence="3">Uncharacterized protein</fullName>
    </submittedName>
</protein>
<dbReference type="EMBL" id="BLXT01005154">
    <property type="protein sequence ID" value="GFO20225.1"/>
    <property type="molecule type" value="Genomic_DNA"/>
</dbReference>
<feature type="compositionally biased region" description="Polar residues" evidence="1">
    <location>
        <begin position="476"/>
        <end position="494"/>
    </location>
</feature>
<dbReference type="AlphaFoldDB" id="A0AAV4BL94"/>
<keyword evidence="2" id="KW-1133">Transmembrane helix</keyword>
<feature type="region of interest" description="Disordered" evidence="1">
    <location>
        <begin position="457"/>
        <end position="517"/>
    </location>
</feature>
<evidence type="ECO:0000256" key="2">
    <source>
        <dbReference type="SAM" id="Phobius"/>
    </source>
</evidence>
<feature type="compositionally biased region" description="Basic and acidic residues" evidence="1">
    <location>
        <begin position="802"/>
        <end position="827"/>
    </location>
</feature>
<gene>
    <name evidence="3" type="ORF">PoB_004673000</name>
</gene>
<name>A0AAV4BL94_9GAST</name>
<keyword evidence="4" id="KW-1185">Reference proteome</keyword>
<feature type="region of interest" description="Disordered" evidence="1">
    <location>
        <begin position="790"/>
        <end position="837"/>
    </location>
</feature>
<evidence type="ECO:0000313" key="3">
    <source>
        <dbReference type="EMBL" id="GFO20225.1"/>
    </source>
</evidence>
<sequence>MTARQGFNVITTLVVASMIATSPFFMKCKALPAVDFSNFTIQFRFKKIQSFYDCLCGDNVEACFLRYQTFFVQDVSPMLSTNGTLSSIPREVTFSCDRPLASVSRSKRYRCSLQQDNDTSVLCGCAAGCPVSHINETHSTKCRNKCVNIIWKGCYVEYEDFKKTEAPLLNSCSQPTSPTFQTLVTAESNETFSMTEENPVSTYETRSTTYETLTTTYENPVASDKSTFTIDSVTAYGNLDTAIKNNATTNENSLTNSGISTKFDSTSENFSDSQTLVIAVGVSGGILVILIVSAIIAIFCWRSKREKTNEAMNVEPDPVNPNQKNNDYWSLDPEYTYSSSIRISGNMCSPVSKSFDPRYDNLKNTNDSYKSSVNSETYGVTEEKKVSPADDFVKNGRPIIPEATDDVLSGKRGKEIIDSDDLAYRVCYEEIEPNDTGFTLYSLTSLPAGHTCLKEGTSEAKSGHLNRETMDEKSTELGQNAKNSQVLVTCNHDSQPLPEINGKARKQKDQGEDDDNYAKIGQIGEMDTGDLSAYDCESQSFSSLMERQNGDQGEADDKVTKINKISNGGLAKNKPEPETCSGSKEEKNAGKDEERPADNIYTGLGQTEEINDSDLATYDQESQTFSRLMDGNIEEKGKDGNNSAEIIHIKEPQSTQLKDEKSGDKDKDDMNDNYTEIGQITDSQSSSKVEDERDKERDEDDMNDNYAEIVQMKGPQPSFKLKDAKSEERDANDLNDTYAEIGEVTEMIDNGPARHDYELQSLSYLIDEKTPENNTDGPTVNTYARLGQKEEADDSDLATYNHESETFSKLIDENDEEKDKDSRHDQDSTLAQTKKPAVYELAICNHEPESVSNQMKERMV</sequence>
<feature type="transmembrane region" description="Helical" evidence="2">
    <location>
        <begin position="276"/>
        <end position="301"/>
    </location>
</feature>
<evidence type="ECO:0000313" key="4">
    <source>
        <dbReference type="Proteomes" id="UP000735302"/>
    </source>
</evidence>
<dbReference type="Proteomes" id="UP000735302">
    <property type="component" value="Unassembled WGS sequence"/>
</dbReference>
<feature type="compositionally biased region" description="Basic and acidic residues" evidence="1">
    <location>
        <begin position="647"/>
        <end position="670"/>
    </location>
</feature>
<evidence type="ECO:0000256" key="1">
    <source>
        <dbReference type="SAM" id="MobiDB-lite"/>
    </source>
</evidence>
<feature type="compositionally biased region" description="Basic and acidic residues" evidence="1">
    <location>
        <begin position="573"/>
        <end position="597"/>
    </location>
</feature>
<feature type="compositionally biased region" description="Basic and acidic residues" evidence="1">
    <location>
        <begin position="457"/>
        <end position="475"/>
    </location>
</feature>
<reference evidence="3 4" key="1">
    <citation type="journal article" date="2021" name="Elife">
        <title>Chloroplast acquisition without the gene transfer in kleptoplastic sea slugs, Plakobranchus ocellatus.</title>
        <authorList>
            <person name="Maeda T."/>
            <person name="Takahashi S."/>
            <person name="Yoshida T."/>
            <person name="Shimamura S."/>
            <person name="Takaki Y."/>
            <person name="Nagai Y."/>
            <person name="Toyoda A."/>
            <person name="Suzuki Y."/>
            <person name="Arimoto A."/>
            <person name="Ishii H."/>
            <person name="Satoh N."/>
            <person name="Nishiyama T."/>
            <person name="Hasebe M."/>
            <person name="Maruyama T."/>
            <person name="Minagawa J."/>
            <person name="Obokata J."/>
            <person name="Shigenobu S."/>
        </authorList>
    </citation>
    <scope>NUCLEOTIDE SEQUENCE [LARGE SCALE GENOMIC DNA]</scope>
</reference>
<organism evidence="3 4">
    <name type="scientific">Plakobranchus ocellatus</name>
    <dbReference type="NCBI Taxonomy" id="259542"/>
    <lineage>
        <taxon>Eukaryota</taxon>
        <taxon>Metazoa</taxon>
        <taxon>Spiralia</taxon>
        <taxon>Lophotrochozoa</taxon>
        <taxon>Mollusca</taxon>
        <taxon>Gastropoda</taxon>
        <taxon>Heterobranchia</taxon>
        <taxon>Euthyneura</taxon>
        <taxon>Panpulmonata</taxon>
        <taxon>Sacoglossa</taxon>
        <taxon>Placobranchoidea</taxon>
        <taxon>Plakobranchidae</taxon>
        <taxon>Plakobranchus</taxon>
    </lineage>
</organism>
<accession>A0AAV4BL94</accession>
<proteinExistence type="predicted"/>
<feature type="compositionally biased region" description="Polar residues" evidence="1">
    <location>
        <begin position="672"/>
        <end position="687"/>
    </location>
</feature>